<dbReference type="PANTHER" id="PTHR28110">
    <property type="entry name" value="TRANSMEMBRANE PROTEIN"/>
    <property type="match status" value="1"/>
</dbReference>
<gene>
    <name evidence="3" type="ORF">JKP88DRAFT_206340</name>
</gene>
<protein>
    <submittedName>
        <fullName evidence="3">Uncharacterized protein</fullName>
    </submittedName>
</protein>
<keyword evidence="2" id="KW-0732">Signal</keyword>
<dbReference type="Proteomes" id="UP000664859">
    <property type="component" value="Unassembled WGS sequence"/>
</dbReference>
<dbReference type="PANTHER" id="PTHR28110:SF1">
    <property type="entry name" value="TRANSMEMBRANE PROTEIN"/>
    <property type="match status" value="1"/>
</dbReference>
<feature type="region of interest" description="Disordered" evidence="1">
    <location>
        <begin position="293"/>
        <end position="313"/>
    </location>
</feature>
<evidence type="ECO:0000313" key="4">
    <source>
        <dbReference type="Proteomes" id="UP000664859"/>
    </source>
</evidence>
<dbReference type="AlphaFoldDB" id="A0A835Z903"/>
<reference evidence="3" key="1">
    <citation type="submission" date="2021-02" db="EMBL/GenBank/DDBJ databases">
        <title>First Annotated Genome of the Yellow-green Alga Tribonema minus.</title>
        <authorList>
            <person name="Mahan K.M."/>
        </authorList>
    </citation>
    <scope>NUCLEOTIDE SEQUENCE</scope>
    <source>
        <strain evidence="3">UTEX B ZZ1240</strain>
    </source>
</reference>
<evidence type="ECO:0000256" key="2">
    <source>
        <dbReference type="SAM" id="SignalP"/>
    </source>
</evidence>
<dbReference type="OrthoDB" id="4347at2759"/>
<organism evidence="3 4">
    <name type="scientific">Tribonema minus</name>
    <dbReference type="NCBI Taxonomy" id="303371"/>
    <lineage>
        <taxon>Eukaryota</taxon>
        <taxon>Sar</taxon>
        <taxon>Stramenopiles</taxon>
        <taxon>Ochrophyta</taxon>
        <taxon>PX clade</taxon>
        <taxon>Xanthophyceae</taxon>
        <taxon>Tribonematales</taxon>
        <taxon>Tribonemataceae</taxon>
        <taxon>Tribonema</taxon>
    </lineage>
</organism>
<feature type="chain" id="PRO_5032816921" evidence="2">
    <location>
        <begin position="18"/>
        <end position="313"/>
    </location>
</feature>
<sequence>MLTILYLLRLRLPALDGGLAVGGGGGGAAAVRRHAAAAPPVHFVRAGAARLLTHLIMVPGHAITMGDGLAAAPETDEAWHLLDYQREHDVGITFVDHIQGGVTLAAADTAALLLFSGGQTRADAGPKSEGFSYFAVAEANSWWGQPQVRGRAASEEFARDSFENLLFSVARFREITGHYPEKITIVGYDFKRDRYVNQHAAALRYPARAVSYLGIAPRGARFDTAGATAGEAAHAALPFKTDPYGCGSPVLADKRRDRNPYAREPPYPLTAPEMAELLRWCGPGIYAGALPWDPPAAEGGKEEGAGGKAAAAA</sequence>
<accession>A0A835Z903</accession>
<evidence type="ECO:0000313" key="3">
    <source>
        <dbReference type="EMBL" id="KAG5189225.1"/>
    </source>
</evidence>
<name>A0A835Z903_9STRA</name>
<dbReference type="EMBL" id="JAFCMP010000055">
    <property type="protein sequence ID" value="KAG5189225.1"/>
    <property type="molecule type" value="Genomic_DNA"/>
</dbReference>
<proteinExistence type="predicted"/>
<feature type="signal peptide" evidence="2">
    <location>
        <begin position="1"/>
        <end position="17"/>
    </location>
</feature>
<dbReference type="GO" id="GO:0005737">
    <property type="term" value="C:cytoplasm"/>
    <property type="evidence" value="ECO:0007669"/>
    <property type="project" value="TreeGrafter"/>
</dbReference>
<keyword evidence="4" id="KW-1185">Reference proteome</keyword>
<evidence type="ECO:0000256" key="1">
    <source>
        <dbReference type="SAM" id="MobiDB-lite"/>
    </source>
</evidence>
<dbReference type="InterPro" id="IPR055323">
    <property type="entry name" value="C57A10.07/YOR238W"/>
</dbReference>
<comment type="caution">
    <text evidence="3">The sequence shown here is derived from an EMBL/GenBank/DDBJ whole genome shotgun (WGS) entry which is preliminary data.</text>
</comment>